<evidence type="ECO:0000313" key="2">
    <source>
        <dbReference type="Proteomes" id="UP000199515"/>
    </source>
</evidence>
<protein>
    <submittedName>
        <fullName evidence="1">Uncharacterized protein</fullName>
    </submittedName>
</protein>
<organism evidence="1 2">
    <name type="scientific">Amycolatopsis xylanica</name>
    <dbReference type="NCBI Taxonomy" id="589385"/>
    <lineage>
        <taxon>Bacteria</taxon>
        <taxon>Bacillati</taxon>
        <taxon>Actinomycetota</taxon>
        <taxon>Actinomycetes</taxon>
        <taxon>Pseudonocardiales</taxon>
        <taxon>Pseudonocardiaceae</taxon>
        <taxon>Amycolatopsis</taxon>
    </lineage>
</organism>
<dbReference type="EMBL" id="FNON01000003">
    <property type="protein sequence ID" value="SDX64124.1"/>
    <property type="molecule type" value="Genomic_DNA"/>
</dbReference>
<sequence>MRLHMPPSLLAKLCFAAFLAGALVSKLLSIAY</sequence>
<dbReference type="AlphaFoldDB" id="A0A1H3DEL1"/>
<gene>
    <name evidence="1" type="ORF">SAMN05421504_103338</name>
</gene>
<dbReference type="STRING" id="589385.SAMN05421504_103338"/>
<proteinExistence type="predicted"/>
<dbReference type="Proteomes" id="UP000199515">
    <property type="component" value="Unassembled WGS sequence"/>
</dbReference>
<reference evidence="1 2" key="1">
    <citation type="submission" date="2016-10" db="EMBL/GenBank/DDBJ databases">
        <authorList>
            <person name="de Groot N.N."/>
        </authorList>
    </citation>
    <scope>NUCLEOTIDE SEQUENCE [LARGE SCALE GENOMIC DNA]</scope>
    <source>
        <strain evidence="1 2">CPCC 202699</strain>
    </source>
</reference>
<name>A0A1H3DEL1_9PSEU</name>
<keyword evidence="2" id="KW-1185">Reference proteome</keyword>
<evidence type="ECO:0000313" key="1">
    <source>
        <dbReference type="EMBL" id="SDX64124.1"/>
    </source>
</evidence>
<accession>A0A1H3DEL1</accession>